<comment type="caution">
    <text evidence="3">The sequence shown here is derived from an EMBL/GenBank/DDBJ whole genome shotgun (WGS) entry which is preliminary data.</text>
</comment>
<feature type="chain" id="PRO_5047261649" description="Lipoprotein" evidence="2">
    <location>
        <begin position="28"/>
        <end position="193"/>
    </location>
</feature>
<feature type="region of interest" description="Disordered" evidence="1">
    <location>
        <begin position="66"/>
        <end position="99"/>
    </location>
</feature>
<keyword evidence="4" id="KW-1185">Reference proteome</keyword>
<evidence type="ECO:0000256" key="2">
    <source>
        <dbReference type="SAM" id="SignalP"/>
    </source>
</evidence>
<accession>A0ABV1X9M2</accession>
<sequence>MPNTYKRMMAGPVLVAVSAAAAGILLAGCSSGSDSDNTASSSTTAASLTGYQRALAHAKCMRSNGVSNYPDPKGDSSGHVMIEPGSGVDTTSQTYQKAEEKCQSLLPQGLTGGAAPGGGGSLDSKKVAAWAECVRSHGVPKFQDPKVSGTQMIIDPIASGIPSPGDPTFAKATAACQSKFPGGQIMLQAGGSQ</sequence>
<keyword evidence="2" id="KW-0732">Signal</keyword>
<evidence type="ECO:0000256" key="1">
    <source>
        <dbReference type="SAM" id="MobiDB-lite"/>
    </source>
</evidence>
<feature type="signal peptide" evidence="2">
    <location>
        <begin position="1"/>
        <end position="27"/>
    </location>
</feature>
<dbReference type="PROSITE" id="PS51257">
    <property type="entry name" value="PROKAR_LIPOPROTEIN"/>
    <property type="match status" value="1"/>
</dbReference>
<evidence type="ECO:0000313" key="4">
    <source>
        <dbReference type="Proteomes" id="UP001474181"/>
    </source>
</evidence>
<name>A0ABV1X9M2_9ACTN</name>
<evidence type="ECO:0008006" key="5">
    <source>
        <dbReference type="Google" id="ProtNLM"/>
    </source>
</evidence>
<proteinExistence type="predicted"/>
<reference evidence="3 4" key="1">
    <citation type="submission" date="2024-06" db="EMBL/GenBank/DDBJ databases">
        <title>The Natural Products Discovery Center: Release of the First 8490 Sequenced Strains for Exploring Actinobacteria Biosynthetic Diversity.</title>
        <authorList>
            <person name="Kalkreuter E."/>
            <person name="Kautsar S.A."/>
            <person name="Yang D."/>
            <person name="Bader C.D."/>
            <person name="Teijaro C.N."/>
            <person name="Fluegel L."/>
            <person name="Davis C.M."/>
            <person name="Simpson J.R."/>
            <person name="Lauterbach L."/>
            <person name="Steele A.D."/>
            <person name="Gui C."/>
            <person name="Meng S."/>
            <person name="Li G."/>
            <person name="Viehrig K."/>
            <person name="Ye F."/>
            <person name="Su P."/>
            <person name="Kiefer A.F."/>
            <person name="Nichols A."/>
            <person name="Cepeda A.J."/>
            <person name="Yan W."/>
            <person name="Fan B."/>
            <person name="Jiang Y."/>
            <person name="Adhikari A."/>
            <person name="Zheng C.-J."/>
            <person name="Schuster L."/>
            <person name="Cowan T.M."/>
            <person name="Smanski M.J."/>
            <person name="Chevrette M.G."/>
            <person name="De Carvalho L.P.S."/>
            <person name="Shen B."/>
        </authorList>
    </citation>
    <scope>NUCLEOTIDE SEQUENCE [LARGE SCALE GENOMIC DNA]</scope>
    <source>
        <strain evidence="3 4">NPDC000234</strain>
    </source>
</reference>
<dbReference type="Proteomes" id="UP001474181">
    <property type="component" value="Unassembled WGS sequence"/>
</dbReference>
<dbReference type="EMBL" id="JBEPEK010000472">
    <property type="protein sequence ID" value="MER7185686.1"/>
    <property type="molecule type" value="Genomic_DNA"/>
</dbReference>
<evidence type="ECO:0000313" key="3">
    <source>
        <dbReference type="EMBL" id="MER7185686.1"/>
    </source>
</evidence>
<gene>
    <name evidence="3" type="ORF">ABT404_40555</name>
</gene>
<protein>
    <recommendedName>
        <fullName evidence="5">Lipoprotein</fullName>
    </recommendedName>
</protein>
<dbReference type="RefSeq" id="WP_350788785.1">
    <property type="nucleotide sequence ID" value="NZ_JBEPEK010000472.1"/>
</dbReference>
<organism evidence="3 4">
    <name type="scientific">Streptomyces hyaluromycini</name>
    <dbReference type="NCBI Taxonomy" id="1377993"/>
    <lineage>
        <taxon>Bacteria</taxon>
        <taxon>Bacillati</taxon>
        <taxon>Actinomycetota</taxon>
        <taxon>Actinomycetes</taxon>
        <taxon>Kitasatosporales</taxon>
        <taxon>Streptomycetaceae</taxon>
        <taxon>Streptomyces</taxon>
    </lineage>
</organism>